<name>A0ABS5J664_9BACT</name>
<keyword evidence="2" id="KW-1185">Reference proteome</keyword>
<proteinExistence type="predicted"/>
<reference evidence="1 2" key="1">
    <citation type="submission" date="2021-04" db="EMBL/GenBank/DDBJ databases">
        <title>Chitinophaga sp. nov., isolated from the rhizosphere soil.</title>
        <authorList>
            <person name="He S."/>
        </authorList>
    </citation>
    <scope>NUCLEOTIDE SEQUENCE [LARGE SCALE GENOMIC DNA]</scope>
    <source>
        <strain evidence="1 2">2R12</strain>
    </source>
</reference>
<accession>A0ABS5J664</accession>
<dbReference type="RefSeq" id="WP_211975853.1">
    <property type="nucleotide sequence ID" value="NZ_CBFHAM010000035.1"/>
</dbReference>
<comment type="caution">
    <text evidence="1">The sequence shown here is derived from an EMBL/GenBank/DDBJ whole genome shotgun (WGS) entry which is preliminary data.</text>
</comment>
<gene>
    <name evidence="1" type="ORF">KE626_25530</name>
</gene>
<protein>
    <recommendedName>
        <fullName evidence="3">Phage integrase SAM-like domain-containing protein</fullName>
    </recommendedName>
</protein>
<evidence type="ECO:0000313" key="1">
    <source>
        <dbReference type="EMBL" id="MBS0030713.1"/>
    </source>
</evidence>
<evidence type="ECO:0008006" key="3">
    <source>
        <dbReference type="Google" id="ProtNLM"/>
    </source>
</evidence>
<sequence length="176" mass="20270">MRKRIPVTYNFVIFLHAYLRQAELSVHRSAQMPRQATKDFYNSGVAPERVIHYLNGLGKSAVRVTTAGAVPRPFTLRKKLACRFIYAPVSRAYLLQEEVLYAIALLRELSVFLAADKVIPLATRDLYLKLAHFNDGHIGWRLRRKDWSASRTVDHFFANERLTTTPLENFMTGFTI</sequence>
<dbReference type="Proteomes" id="UP000676386">
    <property type="component" value="Unassembled WGS sequence"/>
</dbReference>
<evidence type="ECO:0000313" key="2">
    <source>
        <dbReference type="Proteomes" id="UP000676386"/>
    </source>
</evidence>
<dbReference type="EMBL" id="JAGTXB010000017">
    <property type="protein sequence ID" value="MBS0030713.1"/>
    <property type="molecule type" value="Genomic_DNA"/>
</dbReference>
<organism evidence="1 2">
    <name type="scientific">Chitinophaga hostae</name>
    <dbReference type="NCBI Taxonomy" id="2831022"/>
    <lineage>
        <taxon>Bacteria</taxon>
        <taxon>Pseudomonadati</taxon>
        <taxon>Bacteroidota</taxon>
        <taxon>Chitinophagia</taxon>
        <taxon>Chitinophagales</taxon>
        <taxon>Chitinophagaceae</taxon>
        <taxon>Chitinophaga</taxon>
    </lineage>
</organism>